<feature type="domain" description="MyTH4" evidence="4">
    <location>
        <begin position="633"/>
        <end position="907"/>
    </location>
</feature>
<dbReference type="SUPFAM" id="SSF48350">
    <property type="entry name" value="GTPase activation domain, GAP"/>
    <property type="match status" value="1"/>
</dbReference>
<evidence type="ECO:0000313" key="5">
    <source>
        <dbReference type="EMBL" id="CEH14155.1"/>
    </source>
</evidence>
<evidence type="ECO:0000313" key="6">
    <source>
        <dbReference type="Proteomes" id="UP000054845"/>
    </source>
</evidence>
<feature type="region of interest" description="Disordered" evidence="1">
    <location>
        <begin position="1112"/>
        <end position="1255"/>
    </location>
</feature>
<dbReference type="InterPro" id="IPR001202">
    <property type="entry name" value="WW_dom"/>
</dbReference>
<dbReference type="InterPro" id="IPR000198">
    <property type="entry name" value="RhoGAP_dom"/>
</dbReference>
<dbReference type="SMART" id="SM00456">
    <property type="entry name" value="WW"/>
    <property type="match status" value="2"/>
</dbReference>
<protein>
    <submittedName>
        <fullName evidence="5">FI04035P</fullName>
    </submittedName>
</protein>
<dbReference type="Pfam" id="PF00620">
    <property type="entry name" value="RhoGAP"/>
    <property type="match status" value="1"/>
</dbReference>
<feature type="region of interest" description="Disordered" evidence="1">
    <location>
        <begin position="382"/>
        <end position="526"/>
    </location>
</feature>
<dbReference type="SUPFAM" id="SSF51045">
    <property type="entry name" value="WW domain"/>
    <property type="match status" value="1"/>
</dbReference>
<feature type="compositionally biased region" description="Low complexity" evidence="1">
    <location>
        <begin position="184"/>
        <end position="198"/>
    </location>
</feature>
<proteinExistence type="predicted"/>
<reference evidence="5 6" key="1">
    <citation type="submission" date="2014-09" db="EMBL/GenBank/DDBJ databases">
        <authorList>
            <person name="Magalhaes I.L.F."/>
            <person name="Oliveira U."/>
            <person name="Santos F.R."/>
            <person name="Vidigal T.H.D.A."/>
            <person name="Brescovit A.D."/>
            <person name="Santos A.J."/>
        </authorList>
    </citation>
    <scope>NUCLEOTIDE SEQUENCE [LARGE SCALE GENOMIC DNA]</scope>
</reference>
<keyword evidence="6" id="KW-1185">Reference proteome</keyword>
<evidence type="ECO:0000256" key="1">
    <source>
        <dbReference type="SAM" id="MobiDB-lite"/>
    </source>
</evidence>
<dbReference type="PROSITE" id="PS50020">
    <property type="entry name" value="WW_DOMAIN_2"/>
    <property type="match status" value="2"/>
</dbReference>
<accession>A0A0P1BDN2</accession>
<dbReference type="EMBL" id="CCYA01000240">
    <property type="protein sequence ID" value="CEH14155.1"/>
    <property type="molecule type" value="Genomic_DNA"/>
</dbReference>
<sequence>MSLSSPNSELPALPTPLSPRPLNRRPGSRDSAGGFAVTRPAPPTRPPPRVSPALSQQVSGQTSSPRIVVQDDAHQMSALRCDDAEVRRADELEAGDSSGDGSTELAHEARRGSADARPASAASTATLSRADIQTPSLKGRSRPDSSADTAYSEDAEYTATASEAGTDYAGNIADTSLGSDASFRSFAAGSSSPSPSAGKRGGGAGSRSPGRTPKLGGFGVGVGNGNGIVPHVEGMRSRATERALEEEALEELGIPSKAFRRSRSATEGWTGTLGDETWGAHFWVVIEQPSGKSFFANPETGECVWAVPAGTIVLPPSKEGQWWELFDDNRKLPYYFQTNTRETTWHKPEGFVIPLAAIQESSMGKRFSRMELGEDSLAALAALPEDSTQRKSRQAGGSSGGTWPSSKISGALSGLSHSQAQSSPIRSRTQPPPPVDSPNLSQVKWGMRLRSHSGGDAARAGPSRPQRTHFSSGEEHSSGLSTIISSTHLNLASSSESGAPRKKPPRAASHGMGLSTVQSQRDRSMDLSTLDSVEMPRGYRRERDPAKRIAAAAVAAAEDSHEAAKGRAAATGQFRLSSAIETRRLSTGEHRVLPTAIRNELLSFEGFARQRFSRHRTGLFGLRKVSMGKMSRWQRNPISAPLVPLEDPVEKRDAVRIFKVVLRVFGDREQAVFWPRVPEPVNIGYNTVPDRPRLLSGTTPLPPGSTLIGDQHFSPYARAVSPASFHAADLCGVAALTAVSDKQRSSATPERKGLSVGLASGMTPNGARKAVSSGPSVVEEERWLLERGILGSGALRDEILLQCMKQLSGNPTRDSTIRGWQLLGVLLTCFPPGSSEVAELVRVFIEEAVRLSPSNPALLSKANGEAAADDEVILGVLALHCKRRLESAKQRGAKGRVPSIHEVQYEMDAAFAPSVFGQSLQIVMQRQADAYPSAQVPVILAFLCDAMLAMDRSPDLFRAPGDAERVTLLRLRIDRGHYSLNGLVNDGKEDVAVLASVLKLFCRELEPPLIPYDLYFNALKAADSSTRSVELVARLPKINLRVLTYIISFLQLILKDDENESSPEILATIFAPNLMRDPTARSLQEASTNSRLETKFVQQLLQHLHCSSLDPSFNPVHGEGPEAGVAVIGRPYTGSPVSQEERTSRLRASQQPILNGSGLDENLLSTPSKPARSRKSSFARLAALGSPHLSRSSHPPSSPDNSSVGHSHSSGSGKLSSSSPSSYENATNGSKKSFGRKQPSESDRWKPVPPSRLAA</sequence>
<evidence type="ECO:0000259" key="3">
    <source>
        <dbReference type="PROSITE" id="PS50238"/>
    </source>
</evidence>
<dbReference type="PANTHER" id="PTHR45876">
    <property type="entry name" value="FI04035P"/>
    <property type="match status" value="1"/>
</dbReference>
<feature type="compositionally biased region" description="Pro residues" evidence="1">
    <location>
        <begin position="40"/>
        <end position="50"/>
    </location>
</feature>
<dbReference type="PANTHER" id="PTHR45876:SF8">
    <property type="entry name" value="FI04035P"/>
    <property type="match status" value="1"/>
</dbReference>
<dbReference type="AlphaFoldDB" id="A0A0P1BDN2"/>
<dbReference type="InterPro" id="IPR008936">
    <property type="entry name" value="Rho_GTPase_activation_prot"/>
</dbReference>
<feature type="compositionally biased region" description="Low complexity" evidence="1">
    <location>
        <begin position="115"/>
        <end position="130"/>
    </location>
</feature>
<dbReference type="Pfam" id="PF00784">
    <property type="entry name" value="MyTH4"/>
    <property type="match status" value="1"/>
</dbReference>
<dbReference type="GO" id="GO:0005096">
    <property type="term" value="F:GTPase activator activity"/>
    <property type="evidence" value="ECO:0007669"/>
    <property type="project" value="TreeGrafter"/>
</dbReference>
<feature type="compositionally biased region" description="Polar residues" evidence="1">
    <location>
        <begin position="54"/>
        <end position="65"/>
    </location>
</feature>
<dbReference type="STRING" id="401625.A0A0P1BDN2"/>
<dbReference type="PROSITE" id="PS50238">
    <property type="entry name" value="RHOGAP"/>
    <property type="match status" value="1"/>
</dbReference>
<dbReference type="InterPro" id="IPR038185">
    <property type="entry name" value="MyTH4_dom_sf"/>
</dbReference>
<dbReference type="Proteomes" id="UP000054845">
    <property type="component" value="Unassembled WGS sequence"/>
</dbReference>
<dbReference type="InterPro" id="IPR036020">
    <property type="entry name" value="WW_dom_sf"/>
</dbReference>
<dbReference type="Gene3D" id="1.10.555.10">
    <property type="entry name" value="Rho GTPase activation protein"/>
    <property type="match status" value="1"/>
</dbReference>
<feature type="region of interest" description="Disordered" evidence="1">
    <location>
        <begin position="184"/>
        <end position="222"/>
    </location>
</feature>
<dbReference type="GO" id="GO:0005737">
    <property type="term" value="C:cytoplasm"/>
    <property type="evidence" value="ECO:0007669"/>
    <property type="project" value="TreeGrafter"/>
</dbReference>
<feature type="domain" description="Rho-GAP" evidence="3">
    <location>
        <begin position="918"/>
        <end position="1108"/>
    </location>
</feature>
<dbReference type="OrthoDB" id="437889at2759"/>
<dbReference type="SMART" id="SM00139">
    <property type="entry name" value="MyTH4"/>
    <property type="match status" value="1"/>
</dbReference>
<name>A0A0P1BDN2_9BASI</name>
<evidence type="ECO:0000259" key="2">
    <source>
        <dbReference type="PROSITE" id="PS50020"/>
    </source>
</evidence>
<dbReference type="PROSITE" id="PS51016">
    <property type="entry name" value="MYTH4"/>
    <property type="match status" value="1"/>
</dbReference>
<organism evidence="5 6">
    <name type="scientific">Ceraceosorus bombacis</name>
    <dbReference type="NCBI Taxonomy" id="401625"/>
    <lineage>
        <taxon>Eukaryota</taxon>
        <taxon>Fungi</taxon>
        <taxon>Dikarya</taxon>
        <taxon>Basidiomycota</taxon>
        <taxon>Ustilaginomycotina</taxon>
        <taxon>Exobasidiomycetes</taxon>
        <taxon>Ceraceosorales</taxon>
        <taxon>Ceraceosoraceae</taxon>
        <taxon>Ceraceosorus</taxon>
    </lineage>
</organism>
<dbReference type="GO" id="GO:0005856">
    <property type="term" value="C:cytoskeleton"/>
    <property type="evidence" value="ECO:0007669"/>
    <property type="project" value="InterPro"/>
</dbReference>
<feature type="compositionally biased region" description="Basic and acidic residues" evidence="1">
    <location>
        <begin position="105"/>
        <end position="114"/>
    </location>
</feature>
<feature type="compositionally biased region" description="Low complexity" evidence="1">
    <location>
        <begin position="1186"/>
        <end position="1222"/>
    </location>
</feature>
<feature type="compositionally biased region" description="Polar residues" evidence="1">
    <location>
        <begin position="415"/>
        <end position="429"/>
    </location>
</feature>
<feature type="region of interest" description="Disordered" evidence="1">
    <location>
        <begin position="1"/>
        <end position="158"/>
    </location>
</feature>
<dbReference type="SMART" id="SM00324">
    <property type="entry name" value="RhoGAP"/>
    <property type="match status" value="1"/>
</dbReference>
<evidence type="ECO:0000259" key="4">
    <source>
        <dbReference type="PROSITE" id="PS51016"/>
    </source>
</evidence>
<feature type="compositionally biased region" description="Basic and acidic residues" evidence="1">
    <location>
        <begin position="69"/>
        <end position="91"/>
    </location>
</feature>
<dbReference type="GO" id="GO:0007165">
    <property type="term" value="P:signal transduction"/>
    <property type="evidence" value="ECO:0007669"/>
    <property type="project" value="InterPro"/>
</dbReference>
<dbReference type="InterPro" id="IPR000857">
    <property type="entry name" value="MyTH4_dom"/>
</dbReference>
<feature type="domain" description="WW" evidence="2">
    <location>
        <begin position="283"/>
        <end position="310"/>
    </location>
</feature>
<feature type="domain" description="WW" evidence="2">
    <location>
        <begin position="323"/>
        <end position="350"/>
    </location>
</feature>
<dbReference type="CDD" id="cd00201">
    <property type="entry name" value="WW"/>
    <property type="match status" value="1"/>
</dbReference>
<dbReference type="Gene3D" id="2.20.70.10">
    <property type="match status" value="1"/>
</dbReference>
<feature type="compositionally biased region" description="Polar residues" evidence="1">
    <location>
        <begin position="478"/>
        <end position="497"/>
    </location>
</feature>
<dbReference type="Gene3D" id="1.25.40.530">
    <property type="entry name" value="MyTH4 domain"/>
    <property type="match status" value="1"/>
</dbReference>